<dbReference type="EMBL" id="AYER01000013">
    <property type="protein sequence ID" value="ESK36592.1"/>
    <property type="molecule type" value="Genomic_DNA"/>
</dbReference>
<proteinExistence type="inferred from homology"/>
<dbReference type="Pfam" id="PF00497">
    <property type="entry name" value="SBP_bac_3"/>
    <property type="match status" value="1"/>
</dbReference>
<protein>
    <recommendedName>
        <fullName evidence="4">Solute-binding protein family 3/N-terminal domain-containing protein</fullName>
    </recommendedName>
</protein>
<dbReference type="PROSITE" id="PS51257">
    <property type="entry name" value="PROKAR_LIPOPROTEIN"/>
    <property type="match status" value="1"/>
</dbReference>
<name>V2TF66_9GAMM</name>
<feature type="domain" description="Solute-binding protein family 3/N-terminal" evidence="4">
    <location>
        <begin position="42"/>
        <end position="271"/>
    </location>
</feature>
<keyword evidence="2 3" id="KW-0732">Signal</keyword>
<comment type="caution">
    <text evidence="5">The sequence shown here is derived from an EMBL/GenBank/DDBJ whole genome shotgun (WGS) entry which is preliminary data.</text>
</comment>
<dbReference type="HOGENOM" id="CLU_019602_18_1_6"/>
<dbReference type="InterPro" id="IPR001638">
    <property type="entry name" value="Solute-binding_3/MltF_N"/>
</dbReference>
<dbReference type="SUPFAM" id="SSF53850">
    <property type="entry name" value="Periplasmic binding protein-like II"/>
    <property type="match status" value="1"/>
</dbReference>
<keyword evidence="6" id="KW-1185">Reference proteome</keyword>
<accession>V2TF66</accession>
<dbReference type="Gene3D" id="3.40.190.10">
    <property type="entry name" value="Periplasmic binding protein-like II"/>
    <property type="match status" value="2"/>
</dbReference>
<evidence type="ECO:0000259" key="4">
    <source>
        <dbReference type="SMART" id="SM00062"/>
    </source>
</evidence>
<reference evidence="5 6" key="1">
    <citation type="submission" date="2013-10" db="EMBL/GenBank/DDBJ databases">
        <title>The Genome Sequence of Acinetobacter nectaris CIP 110549.</title>
        <authorList>
            <consortium name="The Broad Institute Genomics Platform"/>
            <consortium name="The Broad Institute Genome Sequencing Center for Infectious Disease"/>
            <person name="Cerqueira G."/>
            <person name="Feldgarden M."/>
            <person name="Courvalin P."/>
            <person name="Grillot-Courvalin C."/>
            <person name="Clermont D."/>
            <person name="Rocha E."/>
            <person name="Yoon E.-J."/>
            <person name="Nemec A."/>
            <person name="Young S.K."/>
            <person name="Zeng Q."/>
            <person name="Gargeya S."/>
            <person name="Fitzgerald M."/>
            <person name="Abouelleil A."/>
            <person name="Alvarado L."/>
            <person name="Berlin A.M."/>
            <person name="Chapman S.B."/>
            <person name="Gainer-Dewar J."/>
            <person name="Goldberg J."/>
            <person name="Gnerre S."/>
            <person name="Griggs A."/>
            <person name="Gujja S."/>
            <person name="Hansen M."/>
            <person name="Howarth C."/>
            <person name="Imamovic A."/>
            <person name="Ireland A."/>
            <person name="Larimer J."/>
            <person name="McCowan C."/>
            <person name="Murphy C."/>
            <person name="Pearson M."/>
            <person name="Poon T.W."/>
            <person name="Priest M."/>
            <person name="Roberts A."/>
            <person name="Saif S."/>
            <person name="Shea T."/>
            <person name="Sykes S."/>
            <person name="Wortman J."/>
            <person name="Nusbaum C."/>
            <person name="Birren B."/>
        </authorList>
    </citation>
    <scope>NUCLEOTIDE SEQUENCE [LARGE SCALE GENOMIC DNA]</scope>
    <source>
        <strain evidence="5 6">CIP 110549</strain>
    </source>
</reference>
<organism evidence="5 6">
    <name type="scientific">Acinetobacter nectaris CIP 110549</name>
    <dbReference type="NCBI Taxonomy" id="1392540"/>
    <lineage>
        <taxon>Bacteria</taxon>
        <taxon>Pseudomonadati</taxon>
        <taxon>Pseudomonadota</taxon>
        <taxon>Gammaproteobacteria</taxon>
        <taxon>Moraxellales</taxon>
        <taxon>Moraxellaceae</taxon>
        <taxon>Acinetobacter</taxon>
    </lineage>
</organism>
<dbReference type="CDD" id="cd01004">
    <property type="entry name" value="PBP2_MidA_like"/>
    <property type="match status" value="1"/>
</dbReference>
<dbReference type="SMART" id="SM00062">
    <property type="entry name" value="PBPb"/>
    <property type="match status" value="1"/>
</dbReference>
<evidence type="ECO:0000256" key="2">
    <source>
        <dbReference type="ARBA" id="ARBA00022729"/>
    </source>
</evidence>
<sequence length="288" mass="32021">MHILNKGLSPLLVILLASGLIACSSKSEPKNAKETTQDVAQVFKVGSDITFPPFEYMENNKPEGFDIDLMNGILKKGNINTNFIDTRFTNLISGLESGKFDAVISGMYITPERLMRVDMIPYFKSTESVIVLSDSTYIPKVRDDLCGKTIATQKGSLFPDQLNQISKESCITKGKKAITVREFDTSPQAVQAILAKAADAQYDDTSVARNTVKKLNQKVKITSTEPFFPFIGGIVVRKGDTVTYNHIEDGLQKMKQSGEYSSLIKKYDLIAPTDEEIKVFMDHIKDKK</sequence>
<dbReference type="eggNOG" id="COG0834">
    <property type="taxonomic scope" value="Bacteria"/>
</dbReference>
<comment type="similarity">
    <text evidence="1">Belongs to the bacterial solute-binding protein 3 family.</text>
</comment>
<evidence type="ECO:0000313" key="5">
    <source>
        <dbReference type="EMBL" id="ESK36592.1"/>
    </source>
</evidence>
<dbReference type="PATRIC" id="fig|1392540.3.peg.2413"/>
<dbReference type="Proteomes" id="UP000023785">
    <property type="component" value="Unassembled WGS sequence"/>
</dbReference>
<dbReference type="OrthoDB" id="8611212at2"/>
<dbReference type="AlphaFoldDB" id="V2TF66"/>
<evidence type="ECO:0000313" key="6">
    <source>
        <dbReference type="Proteomes" id="UP000023785"/>
    </source>
</evidence>
<feature type="signal peptide" evidence="3">
    <location>
        <begin position="1"/>
        <end position="22"/>
    </location>
</feature>
<feature type="chain" id="PRO_5004710151" description="Solute-binding protein family 3/N-terminal domain-containing protein" evidence="3">
    <location>
        <begin position="23"/>
        <end position="288"/>
    </location>
</feature>
<dbReference type="STRING" id="1392540.P256_02504"/>
<gene>
    <name evidence="5" type="ORF">P256_02504</name>
</gene>
<dbReference type="PANTHER" id="PTHR35936">
    <property type="entry name" value="MEMBRANE-BOUND LYTIC MUREIN TRANSGLYCOSYLASE F"/>
    <property type="match status" value="1"/>
</dbReference>
<dbReference type="RefSeq" id="WP_023274108.1">
    <property type="nucleotide sequence ID" value="NZ_KI530739.1"/>
</dbReference>
<dbReference type="PANTHER" id="PTHR35936:SF19">
    <property type="entry name" value="AMINO-ACID-BINDING PROTEIN YXEM-RELATED"/>
    <property type="match status" value="1"/>
</dbReference>
<evidence type="ECO:0000256" key="3">
    <source>
        <dbReference type="SAM" id="SignalP"/>
    </source>
</evidence>
<evidence type="ECO:0000256" key="1">
    <source>
        <dbReference type="ARBA" id="ARBA00010333"/>
    </source>
</evidence>